<dbReference type="InterPro" id="IPR013106">
    <property type="entry name" value="Ig_V-set"/>
</dbReference>
<sequence>MYIYLFIYILASEILTEVGGLTGHNVTLPCVYDVDSHGVLDFCWGRGKVPRFKCSDTFLSSEDQSVLNEDPSRYQVLGSPTDGDVSLTIVDAQWSDEGVYGCRIQIPGWFNDIKVNIRLVLKQGESHHRHHFTSLGPGLIVLSFFSSCGGNYYTEVDICHSWGLSAPPRCKLMKFFFFFFLKKLVT</sequence>
<dbReference type="InterPro" id="IPR036179">
    <property type="entry name" value="Ig-like_dom_sf"/>
</dbReference>
<name>A0A3P8WDH4_CYNSE</name>
<evidence type="ECO:0000256" key="5">
    <source>
        <dbReference type="ARBA" id="ARBA00023136"/>
    </source>
</evidence>
<reference evidence="12" key="2">
    <citation type="submission" date="2025-08" db="UniProtKB">
        <authorList>
            <consortium name="Ensembl"/>
        </authorList>
    </citation>
    <scope>IDENTIFICATION</scope>
</reference>
<evidence type="ECO:0000256" key="3">
    <source>
        <dbReference type="ARBA" id="ARBA00022729"/>
    </source>
</evidence>
<dbReference type="PANTHER" id="PTHR46608:SF3">
    <property type="entry name" value="T-CELL IMMUNOGLOBULIN AND MUCIN DOMAIN-CONTAINING PROTEIN 4"/>
    <property type="match status" value="1"/>
</dbReference>
<dbReference type="STRING" id="244447.ENSCSEP00000024492"/>
<evidence type="ECO:0000256" key="6">
    <source>
        <dbReference type="ARBA" id="ARBA00023157"/>
    </source>
</evidence>
<dbReference type="SMART" id="SM00409">
    <property type="entry name" value="IG"/>
    <property type="match status" value="1"/>
</dbReference>
<feature type="chain" id="PRO_5017967799" description="Ig-like domain-containing protein" evidence="10">
    <location>
        <begin position="21"/>
        <end position="186"/>
    </location>
</feature>
<keyword evidence="3 10" id="KW-0732">Signal</keyword>
<evidence type="ECO:0000313" key="12">
    <source>
        <dbReference type="Ensembl" id="ENSCSEP00000024492.1"/>
    </source>
</evidence>
<evidence type="ECO:0000256" key="7">
    <source>
        <dbReference type="ARBA" id="ARBA00023180"/>
    </source>
</evidence>
<evidence type="ECO:0000256" key="1">
    <source>
        <dbReference type="ARBA" id="ARBA00004479"/>
    </source>
</evidence>
<keyword evidence="2" id="KW-0812">Transmembrane</keyword>
<organism evidence="12 13">
    <name type="scientific">Cynoglossus semilaevis</name>
    <name type="common">Tongue sole</name>
    <dbReference type="NCBI Taxonomy" id="244447"/>
    <lineage>
        <taxon>Eukaryota</taxon>
        <taxon>Metazoa</taxon>
        <taxon>Chordata</taxon>
        <taxon>Craniata</taxon>
        <taxon>Vertebrata</taxon>
        <taxon>Euteleostomi</taxon>
        <taxon>Actinopterygii</taxon>
        <taxon>Neopterygii</taxon>
        <taxon>Teleostei</taxon>
        <taxon>Neoteleostei</taxon>
        <taxon>Acanthomorphata</taxon>
        <taxon>Carangaria</taxon>
        <taxon>Pleuronectiformes</taxon>
        <taxon>Pleuronectoidei</taxon>
        <taxon>Cynoglossidae</taxon>
        <taxon>Cynoglossinae</taxon>
        <taxon>Cynoglossus</taxon>
    </lineage>
</organism>
<evidence type="ECO:0000256" key="2">
    <source>
        <dbReference type="ARBA" id="ARBA00022692"/>
    </source>
</evidence>
<comment type="subcellular location">
    <subcellularLocation>
        <location evidence="1">Membrane</location>
        <topology evidence="1">Single-pass type I membrane protein</topology>
    </subcellularLocation>
</comment>
<dbReference type="GO" id="GO:0016020">
    <property type="term" value="C:membrane"/>
    <property type="evidence" value="ECO:0007669"/>
    <property type="project" value="UniProtKB-SubCell"/>
</dbReference>
<dbReference type="Gene3D" id="2.60.40.10">
    <property type="entry name" value="Immunoglobulins"/>
    <property type="match status" value="1"/>
</dbReference>
<evidence type="ECO:0000256" key="8">
    <source>
        <dbReference type="ARBA" id="ARBA00023319"/>
    </source>
</evidence>
<keyword evidence="8" id="KW-0393">Immunoglobulin domain</keyword>
<dbReference type="PROSITE" id="PS50835">
    <property type="entry name" value="IG_LIKE"/>
    <property type="match status" value="1"/>
</dbReference>
<proteinExistence type="inferred from homology"/>
<dbReference type="Ensembl" id="ENSCSET00000024823.1">
    <property type="protein sequence ID" value="ENSCSEP00000024492.1"/>
    <property type="gene ID" value="ENSCSEG00000015650.1"/>
</dbReference>
<feature type="signal peptide" evidence="10">
    <location>
        <begin position="1"/>
        <end position="20"/>
    </location>
</feature>
<protein>
    <recommendedName>
        <fullName evidence="11">Ig-like domain-containing protein</fullName>
    </recommendedName>
</protein>
<dbReference type="InterPro" id="IPR003599">
    <property type="entry name" value="Ig_sub"/>
</dbReference>
<reference evidence="12 13" key="1">
    <citation type="journal article" date="2014" name="Nat. Genet.">
        <title>Whole-genome sequence of a flatfish provides insights into ZW sex chromosome evolution and adaptation to a benthic lifestyle.</title>
        <authorList>
            <person name="Chen S."/>
            <person name="Zhang G."/>
            <person name="Shao C."/>
            <person name="Huang Q."/>
            <person name="Liu G."/>
            <person name="Zhang P."/>
            <person name="Song W."/>
            <person name="An N."/>
            <person name="Chalopin D."/>
            <person name="Volff J.N."/>
            <person name="Hong Y."/>
            <person name="Li Q."/>
            <person name="Sha Z."/>
            <person name="Zhou H."/>
            <person name="Xie M."/>
            <person name="Yu Q."/>
            <person name="Liu Y."/>
            <person name="Xiang H."/>
            <person name="Wang N."/>
            <person name="Wu K."/>
            <person name="Yang C."/>
            <person name="Zhou Q."/>
            <person name="Liao X."/>
            <person name="Yang L."/>
            <person name="Hu Q."/>
            <person name="Zhang J."/>
            <person name="Meng L."/>
            <person name="Jin L."/>
            <person name="Tian Y."/>
            <person name="Lian J."/>
            <person name="Yang J."/>
            <person name="Miao G."/>
            <person name="Liu S."/>
            <person name="Liang Z."/>
            <person name="Yan F."/>
            <person name="Li Y."/>
            <person name="Sun B."/>
            <person name="Zhang H."/>
            <person name="Zhang J."/>
            <person name="Zhu Y."/>
            <person name="Du M."/>
            <person name="Zhao Y."/>
            <person name="Schartl M."/>
            <person name="Tang Q."/>
            <person name="Wang J."/>
        </authorList>
    </citation>
    <scope>NUCLEOTIDE SEQUENCE</scope>
</reference>
<dbReference type="FunFam" id="2.60.40.10:FF:000774">
    <property type="entry name" value="Hepatitis A virus cellular receptor 1"/>
    <property type="match status" value="1"/>
</dbReference>
<evidence type="ECO:0000256" key="10">
    <source>
        <dbReference type="SAM" id="SignalP"/>
    </source>
</evidence>
<dbReference type="GO" id="GO:0060097">
    <property type="term" value="P:cytoskeletal rearrangement involved in phagocytosis, engulfment"/>
    <property type="evidence" value="ECO:0007669"/>
    <property type="project" value="TreeGrafter"/>
</dbReference>
<reference evidence="12" key="3">
    <citation type="submission" date="2025-09" db="UniProtKB">
        <authorList>
            <consortium name="Ensembl"/>
        </authorList>
    </citation>
    <scope>IDENTIFICATION</scope>
</reference>
<keyword evidence="5" id="KW-0472">Membrane</keyword>
<evidence type="ECO:0000256" key="9">
    <source>
        <dbReference type="ARBA" id="ARBA00038203"/>
    </source>
</evidence>
<dbReference type="FunCoup" id="A0A3P8WDH4">
    <property type="interactions" value="1"/>
</dbReference>
<keyword evidence="4" id="KW-1133">Transmembrane helix</keyword>
<dbReference type="OMA" id="SFVCWGR"/>
<evidence type="ECO:0000313" key="13">
    <source>
        <dbReference type="Proteomes" id="UP000265120"/>
    </source>
</evidence>
<dbReference type="AlphaFoldDB" id="A0A3P8WDH4"/>
<accession>A0A3P8WDH4</accession>
<comment type="similarity">
    <text evidence="9">Belongs to the immunoglobulin superfamily. TIM family.</text>
</comment>
<evidence type="ECO:0000259" key="11">
    <source>
        <dbReference type="PROSITE" id="PS50835"/>
    </source>
</evidence>
<dbReference type="GO" id="GO:0043277">
    <property type="term" value="P:apoptotic cell clearance"/>
    <property type="evidence" value="ECO:0007669"/>
    <property type="project" value="TreeGrafter"/>
</dbReference>
<dbReference type="PANTHER" id="PTHR46608">
    <property type="entry name" value="T-CELL IMMUNOGLOBULIN AND MUCIN DOMAIN-CONTAINING PROTEIN 4"/>
    <property type="match status" value="1"/>
</dbReference>
<keyword evidence="7" id="KW-0325">Glycoprotein</keyword>
<dbReference type="InterPro" id="IPR013783">
    <property type="entry name" value="Ig-like_fold"/>
</dbReference>
<keyword evidence="6" id="KW-1015">Disulfide bond</keyword>
<keyword evidence="13" id="KW-1185">Reference proteome</keyword>
<dbReference type="GeneTree" id="ENSGT00940000161609"/>
<dbReference type="SUPFAM" id="SSF48726">
    <property type="entry name" value="Immunoglobulin"/>
    <property type="match status" value="1"/>
</dbReference>
<dbReference type="InParanoid" id="A0A3P8WDH4"/>
<dbReference type="Pfam" id="PF07686">
    <property type="entry name" value="V-set"/>
    <property type="match status" value="1"/>
</dbReference>
<dbReference type="InterPro" id="IPR007110">
    <property type="entry name" value="Ig-like_dom"/>
</dbReference>
<feature type="domain" description="Ig-like" evidence="11">
    <location>
        <begin position="23"/>
        <end position="105"/>
    </location>
</feature>
<evidence type="ECO:0000256" key="4">
    <source>
        <dbReference type="ARBA" id="ARBA00022989"/>
    </source>
</evidence>
<dbReference type="GO" id="GO:0001786">
    <property type="term" value="F:phosphatidylserine binding"/>
    <property type="evidence" value="ECO:0007669"/>
    <property type="project" value="TreeGrafter"/>
</dbReference>
<dbReference type="Proteomes" id="UP000265120">
    <property type="component" value="Chromosome 15"/>
</dbReference>